<proteinExistence type="predicted"/>
<dbReference type="RefSeq" id="WP_087716041.1">
    <property type="nucleotide sequence ID" value="NZ_MZZJ01000006.1"/>
</dbReference>
<dbReference type="InterPro" id="IPR014895">
    <property type="entry name" value="Alginate_lyase_2"/>
</dbReference>
<name>A0A4Q0HS04_PSEAZ</name>
<evidence type="ECO:0000313" key="2">
    <source>
        <dbReference type="EMBL" id="RXE51815.1"/>
    </source>
</evidence>
<evidence type="ECO:0000259" key="1">
    <source>
        <dbReference type="Pfam" id="PF08787"/>
    </source>
</evidence>
<dbReference type="GO" id="GO:0016829">
    <property type="term" value="F:lyase activity"/>
    <property type="evidence" value="ECO:0007669"/>
    <property type="project" value="UniProtKB-KW"/>
</dbReference>
<reference evidence="2 3" key="1">
    <citation type="submission" date="2017-03" db="EMBL/GenBank/DDBJ databases">
        <title>Pseudomonas azotoformans: Salt tolerant bacteria having multiple plant growth promoting attributes.</title>
        <authorList>
            <person name="Srivastava A.K."/>
            <person name="Sharma A."/>
            <person name="Srivastava A.K."/>
            <person name="Jamali H."/>
            <person name="Yadav J."/>
            <person name="Srivastava R."/>
            <person name="Kashyap P.L."/>
            <person name="Chakdar H."/>
            <person name="Saxena A.K."/>
        </authorList>
    </citation>
    <scope>NUCLEOTIDE SEQUENCE [LARGE SCALE GENOMIC DNA]</scope>
    <source>
        <strain evidence="2 3">SC 14</strain>
    </source>
</reference>
<dbReference type="SUPFAM" id="SSF49899">
    <property type="entry name" value="Concanavalin A-like lectins/glucanases"/>
    <property type="match status" value="1"/>
</dbReference>
<dbReference type="AlphaFoldDB" id="A0A4Q0HS04"/>
<protein>
    <submittedName>
        <fullName evidence="2">Polysaccharide lyase family 7 protein</fullName>
    </submittedName>
</protein>
<feature type="domain" description="Alginate lyase 2" evidence="1">
    <location>
        <begin position="2"/>
        <end position="220"/>
    </location>
</feature>
<dbReference type="Pfam" id="PF08787">
    <property type="entry name" value="Alginate_lyase2"/>
    <property type="match status" value="1"/>
</dbReference>
<dbReference type="EMBL" id="MZZJ01000006">
    <property type="protein sequence ID" value="RXE51815.1"/>
    <property type="molecule type" value="Genomic_DNA"/>
</dbReference>
<dbReference type="Gene3D" id="2.60.120.200">
    <property type="match status" value="1"/>
</dbReference>
<sequence length="221" mass="24812">MIDLSTWNLSIPVGSPPTTIETPRLLSGFNDQYFQAEGSDVQFWTPVTGSRTENAIYPRSELRETYADGRLRNWTYPEADNFLRATLTVNQVPSSGKIVIGQIHAYDSQKPLIKLEYQFKEKTQTGNIVAKVRMRPDEAESQVIIVASNVPLQKSFTYVINLNKAGLLSVYAADSEWNERIGAAWGDKPLYFKAGVYLQDNTGDTNEGARVTFAKLDIDHE</sequence>
<dbReference type="InterPro" id="IPR013320">
    <property type="entry name" value="ConA-like_dom_sf"/>
</dbReference>
<gene>
    <name evidence="2" type="ORF">B4O85_16130</name>
</gene>
<keyword evidence="2" id="KW-0456">Lyase</keyword>
<evidence type="ECO:0000313" key="3">
    <source>
        <dbReference type="Proteomes" id="UP000290481"/>
    </source>
</evidence>
<accession>A0A4Q0HS04</accession>
<organism evidence="2 3">
    <name type="scientific">Pseudomonas azotoformans</name>
    <dbReference type="NCBI Taxonomy" id="47878"/>
    <lineage>
        <taxon>Bacteria</taxon>
        <taxon>Pseudomonadati</taxon>
        <taxon>Pseudomonadota</taxon>
        <taxon>Gammaproteobacteria</taxon>
        <taxon>Pseudomonadales</taxon>
        <taxon>Pseudomonadaceae</taxon>
        <taxon>Pseudomonas</taxon>
    </lineage>
</organism>
<comment type="caution">
    <text evidence="2">The sequence shown here is derived from an EMBL/GenBank/DDBJ whole genome shotgun (WGS) entry which is preliminary data.</text>
</comment>
<dbReference type="Proteomes" id="UP000290481">
    <property type="component" value="Unassembled WGS sequence"/>
</dbReference>